<reference evidence="12" key="1">
    <citation type="submission" date="2016-10" db="EMBL/GenBank/DDBJ databases">
        <authorList>
            <person name="Varghese N."/>
            <person name="Submissions S."/>
        </authorList>
    </citation>
    <scope>NUCLEOTIDE SEQUENCE [LARGE SCALE GENOMIC DNA]</scope>
    <source>
        <strain evidence="12">DSM 26382</strain>
    </source>
</reference>
<evidence type="ECO:0000256" key="3">
    <source>
        <dbReference type="ARBA" id="ARBA00022475"/>
    </source>
</evidence>
<dbReference type="InterPro" id="IPR007387">
    <property type="entry name" value="TRAP_DctQ"/>
</dbReference>
<keyword evidence="7 9" id="KW-0472">Membrane</keyword>
<comment type="subunit">
    <text evidence="9">The complex comprises the extracytoplasmic solute receptor protein and the two transmembrane proteins.</text>
</comment>
<feature type="transmembrane region" description="Helical" evidence="9">
    <location>
        <begin position="12"/>
        <end position="31"/>
    </location>
</feature>
<keyword evidence="5 9" id="KW-0812">Transmembrane</keyword>
<gene>
    <name evidence="11" type="ORF">SAMN05216576_102207</name>
</gene>
<evidence type="ECO:0000256" key="4">
    <source>
        <dbReference type="ARBA" id="ARBA00022519"/>
    </source>
</evidence>
<evidence type="ECO:0000256" key="5">
    <source>
        <dbReference type="ARBA" id="ARBA00022692"/>
    </source>
</evidence>
<evidence type="ECO:0000256" key="6">
    <source>
        <dbReference type="ARBA" id="ARBA00022989"/>
    </source>
</evidence>
<evidence type="ECO:0000256" key="7">
    <source>
        <dbReference type="ARBA" id="ARBA00023136"/>
    </source>
</evidence>
<keyword evidence="3" id="KW-1003">Cell membrane</keyword>
<accession>A0A1G6KT44</accession>
<dbReference type="GO" id="GO:0005886">
    <property type="term" value="C:plasma membrane"/>
    <property type="evidence" value="ECO:0007669"/>
    <property type="project" value="UniProtKB-SubCell"/>
</dbReference>
<comment type="similarity">
    <text evidence="8 9">Belongs to the TRAP transporter small permease family.</text>
</comment>
<dbReference type="PANTHER" id="PTHR35011:SF11">
    <property type="entry name" value="TRAP TRANSPORTER SMALL PERMEASE PROTEIN"/>
    <property type="match status" value="1"/>
</dbReference>
<dbReference type="GO" id="GO:0022857">
    <property type="term" value="F:transmembrane transporter activity"/>
    <property type="evidence" value="ECO:0007669"/>
    <property type="project" value="UniProtKB-UniRule"/>
</dbReference>
<evidence type="ECO:0000256" key="1">
    <source>
        <dbReference type="ARBA" id="ARBA00004429"/>
    </source>
</evidence>
<dbReference type="RefSeq" id="WP_017675038.1">
    <property type="nucleotide sequence ID" value="NZ_FMZQ01000002.1"/>
</dbReference>
<keyword evidence="12" id="KW-1185">Reference proteome</keyword>
<dbReference type="PANTHER" id="PTHR35011">
    <property type="entry name" value="2,3-DIKETO-L-GULONATE TRAP TRANSPORTER SMALL PERMEASE PROTEIN YIAM"/>
    <property type="match status" value="1"/>
</dbReference>
<dbReference type="InterPro" id="IPR055348">
    <property type="entry name" value="DctQ"/>
</dbReference>
<dbReference type="GeneID" id="83642881"/>
<keyword evidence="4 9" id="KW-0997">Cell inner membrane</keyword>
<keyword evidence="6 9" id="KW-1133">Transmembrane helix</keyword>
<dbReference type="Pfam" id="PF04290">
    <property type="entry name" value="DctQ"/>
    <property type="match status" value="1"/>
</dbReference>
<proteinExistence type="inferred from homology"/>
<evidence type="ECO:0000256" key="2">
    <source>
        <dbReference type="ARBA" id="ARBA00022448"/>
    </source>
</evidence>
<evidence type="ECO:0000313" key="12">
    <source>
        <dbReference type="Proteomes" id="UP000199467"/>
    </source>
</evidence>
<keyword evidence="2 9" id="KW-0813">Transport</keyword>
<evidence type="ECO:0000259" key="10">
    <source>
        <dbReference type="Pfam" id="PF04290"/>
    </source>
</evidence>
<feature type="transmembrane region" description="Helical" evidence="9">
    <location>
        <begin position="131"/>
        <end position="153"/>
    </location>
</feature>
<feature type="domain" description="Tripartite ATP-independent periplasmic transporters DctQ component" evidence="10">
    <location>
        <begin position="27"/>
        <end position="154"/>
    </location>
</feature>
<comment type="subcellular location">
    <subcellularLocation>
        <location evidence="1 9">Cell inner membrane</location>
        <topology evidence="1 9">Multi-pass membrane protein</topology>
    </subcellularLocation>
</comment>
<protein>
    <recommendedName>
        <fullName evidence="9">TRAP transporter small permease protein</fullName>
    </recommendedName>
</protein>
<comment type="function">
    <text evidence="9">Part of the tripartite ATP-independent periplasmic (TRAP) transport system.</text>
</comment>
<dbReference type="AlphaFoldDB" id="A0A1G6KT44"/>
<dbReference type="Proteomes" id="UP000199467">
    <property type="component" value="Unassembled WGS sequence"/>
</dbReference>
<organism evidence="11 12">
    <name type="scientific">Ectopseudomonas chengduensis</name>
    <dbReference type="NCBI Taxonomy" id="489632"/>
    <lineage>
        <taxon>Bacteria</taxon>
        <taxon>Pseudomonadati</taxon>
        <taxon>Pseudomonadota</taxon>
        <taxon>Gammaproteobacteria</taxon>
        <taxon>Pseudomonadales</taxon>
        <taxon>Pseudomonadaceae</taxon>
        <taxon>Ectopseudomonas</taxon>
    </lineage>
</organism>
<sequence>MKNLVLGVNDAIYRACIATAGLAIVIMALIIPWGVFSRYVLGQGLGWPEPISVLLMVLFTFVGAAAGYRAGAHMAVTSLTDRLPQTLAPLITLFVRLVMGGIALFMLIWGYKLCVATWNQYLSTLPSVRVGISYMPIPVGGFITLLFVIEQLLYGDQHKRRAVDFEHTEDSKEAA</sequence>
<dbReference type="EMBL" id="FMZQ01000002">
    <property type="protein sequence ID" value="SDC34272.1"/>
    <property type="molecule type" value="Genomic_DNA"/>
</dbReference>
<feature type="transmembrane region" description="Helical" evidence="9">
    <location>
        <begin position="90"/>
        <end position="111"/>
    </location>
</feature>
<feature type="transmembrane region" description="Helical" evidence="9">
    <location>
        <begin position="51"/>
        <end position="70"/>
    </location>
</feature>
<dbReference type="GO" id="GO:0015740">
    <property type="term" value="P:C4-dicarboxylate transport"/>
    <property type="evidence" value="ECO:0007669"/>
    <property type="project" value="TreeGrafter"/>
</dbReference>
<evidence type="ECO:0000313" key="11">
    <source>
        <dbReference type="EMBL" id="SDC34272.1"/>
    </source>
</evidence>
<evidence type="ECO:0000256" key="9">
    <source>
        <dbReference type="RuleBase" id="RU369079"/>
    </source>
</evidence>
<name>A0A1G6KT44_9GAMM</name>
<evidence type="ECO:0000256" key="8">
    <source>
        <dbReference type="ARBA" id="ARBA00038436"/>
    </source>
</evidence>